<dbReference type="Proteomes" id="UP000075884">
    <property type="component" value="Unassembled WGS sequence"/>
</dbReference>
<keyword evidence="2" id="KW-1185">Reference proteome</keyword>
<reference evidence="1" key="2">
    <citation type="submission" date="2020-05" db="UniProtKB">
        <authorList>
            <consortium name="EnsemblMetazoa"/>
        </authorList>
    </citation>
    <scope>IDENTIFICATION</scope>
    <source>
        <strain evidence="1">WRAIR2</strain>
    </source>
</reference>
<proteinExistence type="predicted"/>
<accession>A0A182NYJ7</accession>
<organism evidence="1 2">
    <name type="scientific">Anopheles dirus</name>
    <dbReference type="NCBI Taxonomy" id="7168"/>
    <lineage>
        <taxon>Eukaryota</taxon>
        <taxon>Metazoa</taxon>
        <taxon>Ecdysozoa</taxon>
        <taxon>Arthropoda</taxon>
        <taxon>Hexapoda</taxon>
        <taxon>Insecta</taxon>
        <taxon>Pterygota</taxon>
        <taxon>Neoptera</taxon>
        <taxon>Endopterygota</taxon>
        <taxon>Diptera</taxon>
        <taxon>Nematocera</taxon>
        <taxon>Culicoidea</taxon>
        <taxon>Culicidae</taxon>
        <taxon>Anophelinae</taxon>
        <taxon>Anopheles</taxon>
    </lineage>
</organism>
<evidence type="ECO:0000313" key="2">
    <source>
        <dbReference type="Proteomes" id="UP000075884"/>
    </source>
</evidence>
<evidence type="ECO:0000313" key="1">
    <source>
        <dbReference type="EnsemblMetazoa" id="ADIR014896-PA"/>
    </source>
</evidence>
<protein>
    <submittedName>
        <fullName evidence="1">Uncharacterized protein</fullName>
    </submittedName>
</protein>
<dbReference type="VEuPathDB" id="VectorBase:ADIR014896"/>
<dbReference type="AlphaFoldDB" id="A0A182NYJ7"/>
<reference evidence="2" key="1">
    <citation type="submission" date="2013-03" db="EMBL/GenBank/DDBJ databases">
        <title>The Genome Sequence of Anopheles dirus WRAIR2.</title>
        <authorList>
            <consortium name="The Broad Institute Genomics Platform"/>
            <person name="Neafsey D.E."/>
            <person name="Walton C."/>
            <person name="Walker B."/>
            <person name="Young S.K."/>
            <person name="Zeng Q."/>
            <person name="Gargeya S."/>
            <person name="Fitzgerald M."/>
            <person name="Haas B."/>
            <person name="Abouelleil A."/>
            <person name="Allen A.W."/>
            <person name="Alvarado L."/>
            <person name="Arachchi H.M."/>
            <person name="Berlin A.M."/>
            <person name="Chapman S.B."/>
            <person name="Gainer-Dewar J."/>
            <person name="Goldberg J."/>
            <person name="Griggs A."/>
            <person name="Gujja S."/>
            <person name="Hansen M."/>
            <person name="Howarth C."/>
            <person name="Imamovic A."/>
            <person name="Ireland A."/>
            <person name="Larimer J."/>
            <person name="McCowan C."/>
            <person name="Murphy C."/>
            <person name="Pearson M."/>
            <person name="Poon T.W."/>
            <person name="Priest M."/>
            <person name="Roberts A."/>
            <person name="Saif S."/>
            <person name="Shea T."/>
            <person name="Sisk P."/>
            <person name="Sykes S."/>
            <person name="Wortman J."/>
            <person name="Nusbaum C."/>
            <person name="Birren B."/>
        </authorList>
    </citation>
    <scope>NUCLEOTIDE SEQUENCE [LARGE SCALE GENOMIC DNA]</scope>
    <source>
        <strain evidence="2">WRAIR2</strain>
    </source>
</reference>
<sequence>MIRNSTLMQWVESIGRFMSGVSQLSVGEARRIRAI</sequence>
<name>A0A182NYJ7_9DIPT</name>
<dbReference type="EnsemblMetazoa" id="ADIR014896-RA">
    <property type="protein sequence ID" value="ADIR014896-PA"/>
    <property type="gene ID" value="ADIR014896"/>
</dbReference>